<reference evidence="2 3" key="1">
    <citation type="submission" date="2024-09" db="EMBL/GenBank/DDBJ databases">
        <authorList>
            <person name="Sun Q."/>
            <person name="Mori K."/>
        </authorList>
    </citation>
    <scope>NUCLEOTIDE SEQUENCE [LARGE SCALE GENOMIC DNA]</scope>
    <source>
        <strain evidence="2 3">TBRC 1432</strain>
    </source>
</reference>
<sequence length="300" mass="32375">MGRVVVTATTSHRRAMRTIVDALVQRGHEVELITGLEPPTGRALVDQHRRLCRLLAESGEPTVVVGDVAFQGTLPLSYGAPGPKPSALILVGTEPFSLSSIDTAPAGLGLPPDRTAAGRERNRRAYEYVRDALGGVQEEFVEAMRSVGVTHDPLPFVLDAPILAADRFLQLSVEELSYRRSDTPSHVRFVGALPSTRIDGDVVISDGTFDTVQRALRQAKPLVLTGRSADQLESNTRAAATGAALYLATDKPSEDDIKQAVRIVLSDPTYRGNAERLAAEYARLDALASITDAVESYLRH</sequence>
<dbReference type="RefSeq" id="WP_273937101.1">
    <property type="nucleotide sequence ID" value="NZ_CP097263.1"/>
</dbReference>
<dbReference type="InterPro" id="IPR010610">
    <property type="entry name" value="EryCIII-like_C"/>
</dbReference>
<keyword evidence="3" id="KW-1185">Reference proteome</keyword>
<protein>
    <submittedName>
        <fullName evidence="2">Glycosyltransferase</fullName>
    </submittedName>
</protein>
<dbReference type="SUPFAM" id="SSF53756">
    <property type="entry name" value="UDP-Glycosyltransferase/glycogen phosphorylase"/>
    <property type="match status" value="1"/>
</dbReference>
<name>A0ABV6N2V1_9PSEU</name>
<dbReference type="Gene3D" id="3.40.50.2000">
    <property type="entry name" value="Glycogen Phosphorylase B"/>
    <property type="match status" value="1"/>
</dbReference>
<comment type="caution">
    <text evidence="2">The sequence shown here is derived from an EMBL/GenBank/DDBJ whole genome shotgun (WGS) entry which is preliminary data.</text>
</comment>
<gene>
    <name evidence="2" type="ORF">ACFFH7_35490</name>
</gene>
<accession>A0ABV6N2V1</accession>
<dbReference type="Pfam" id="PF06722">
    <property type="entry name" value="EryCIII-like_C"/>
    <property type="match status" value="1"/>
</dbReference>
<dbReference type="Proteomes" id="UP001589810">
    <property type="component" value="Unassembled WGS sequence"/>
</dbReference>
<evidence type="ECO:0000259" key="1">
    <source>
        <dbReference type="Pfam" id="PF06722"/>
    </source>
</evidence>
<feature type="domain" description="Erythromycin biosynthesis protein CIII-like C-terminal" evidence="1">
    <location>
        <begin position="181"/>
        <end position="282"/>
    </location>
</feature>
<proteinExistence type="predicted"/>
<evidence type="ECO:0000313" key="3">
    <source>
        <dbReference type="Proteomes" id="UP001589810"/>
    </source>
</evidence>
<evidence type="ECO:0000313" key="2">
    <source>
        <dbReference type="EMBL" id="MFC0546859.1"/>
    </source>
</evidence>
<dbReference type="EMBL" id="JBHLUD010000013">
    <property type="protein sequence ID" value="MFC0546859.1"/>
    <property type="molecule type" value="Genomic_DNA"/>
</dbReference>
<organism evidence="2 3">
    <name type="scientific">Kutzneria chonburiensis</name>
    <dbReference type="NCBI Taxonomy" id="1483604"/>
    <lineage>
        <taxon>Bacteria</taxon>
        <taxon>Bacillati</taxon>
        <taxon>Actinomycetota</taxon>
        <taxon>Actinomycetes</taxon>
        <taxon>Pseudonocardiales</taxon>
        <taxon>Pseudonocardiaceae</taxon>
        <taxon>Kutzneria</taxon>
    </lineage>
</organism>